<dbReference type="EMBL" id="JASBWR010000013">
    <property type="protein sequence ID" value="KAJ9110239.1"/>
    <property type="molecule type" value="Genomic_DNA"/>
</dbReference>
<sequence>MVRSYQRHGPTKAFGVVCSPAPTASYDGRTAHVPAWEDVLAWDVRTGEQRAMWHSTGHTAPVTVLLASPTAAAVEPMYAVAYQDGSIRLWADQGQDGVEIVALNGHRSAVAALAWDSSATRLFSGGSEGELVVWDTIAEVGMFRLKGHRGAVTAIHYLPHPTQDAHPGFLLTSARDTFLKLWDLATQHCIQTVIAGRGEVTSCAVRDDIDADEQADTHAADGEDDGAKGEWAIVTGSSDGEVKCWTISKRALARGLQEDSSGTLQPLLTPLPALPASLLPKNSTSPITKLTFHPNRAIPLLYLQPGDRSVLVLRWRSKEEMEAKRARRRKREKEKRSKAPQESAQQEEQEQEDEEDAGGCWVHRLTDWCTVRAGGKIRGLSLPTEDGTGSQGLQLLLSLSNNSLETYTLPSPASAAGGRSARQIKQQAASATAAGRIEPTRTHVLELQGHRNDVRALAVSADDRVLASASNGSLKLWNLQTAACIRTLECGYALCCVFLPGDRHVVIGTKTGHLEVYDLASAMLLESLPAHTGAIWSVDIRADKGGLVTGSADKDVKFWDIRIKEVVGEGPGSRIITRLGEERVIKTKQVGLVHTKTLKMTDDVLSVRYSPDGRLLAVALLDSTVKVFFQDTLKFFLSLYGHKLPVLAMDISSDSKLIITCSADKNVKIWGLDFGDCHKSIFAHEESIMQVAFERNSHYFWTVGKDRLVKYWDGDKFELIQKFSGHHGEVWALAVSHFGEFVVSGSHDKSIRVWEKTDEPLFLEEERERELEQMYESNVADSLNRDPGKIGAGVDGADVDGDADADEVSAVAKQSAETLMAGEKIMDAIEMADADRALTRDYEDSRAKLTGQLREALMPPTRNPTLIALGGPAPEDYVRGVMEKVPPAQMEDALLVLPFKQVISLLEYLALWAANIVSNRIMRKTLQEIRLHLRNALTKQKETLGYNMAALKYIKRLHEANKTASMLEEELLDEEKVRARIEEGMKKRKRVAVKA</sequence>
<organism evidence="1 2">
    <name type="scientific">Naganishia cerealis</name>
    <dbReference type="NCBI Taxonomy" id="610337"/>
    <lineage>
        <taxon>Eukaryota</taxon>
        <taxon>Fungi</taxon>
        <taxon>Dikarya</taxon>
        <taxon>Basidiomycota</taxon>
        <taxon>Agaricomycotina</taxon>
        <taxon>Tremellomycetes</taxon>
        <taxon>Filobasidiales</taxon>
        <taxon>Filobasidiaceae</taxon>
        <taxon>Naganishia</taxon>
    </lineage>
</organism>
<proteinExistence type="predicted"/>
<dbReference type="Proteomes" id="UP001241377">
    <property type="component" value="Unassembled WGS sequence"/>
</dbReference>
<comment type="caution">
    <text evidence="1">The sequence shown here is derived from an EMBL/GenBank/DDBJ whole genome shotgun (WGS) entry which is preliminary data.</text>
</comment>
<accession>A0ACC2WGA2</accession>
<evidence type="ECO:0000313" key="1">
    <source>
        <dbReference type="EMBL" id="KAJ9110239.1"/>
    </source>
</evidence>
<protein>
    <submittedName>
        <fullName evidence="1">Uncharacterized protein</fullName>
    </submittedName>
</protein>
<keyword evidence="2" id="KW-1185">Reference proteome</keyword>
<gene>
    <name evidence="1" type="ORF">QFC19_001642</name>
</gene>
<name>A0ACC2WGA2_9TREE</name>
<evidence type="ECO:0000313" key="2">
    <source>
        <dbReference type="Proteomes" id="UP001241377"/>
    </source>
</evidence>
<reference evidence="1" key="1">
    <citation type="submission" date="2023-04" db="EMBL/GenBank/DDBJ databases">
        <title>Draft Genome sequencing of Naganishia species isolated from polar environments using Oxford Nanopore Technology.</title>
        <authorList>
            <person name="Leo P."/>
            <person name="Venkateswaran K."/>
        </authorList>
    </citation>
    <scope>NUCLEOTIDE SEQUENCE</scope>
    <source>
        <strain evidence="1">MNA-CCFEE 5261</strain>
    </source>
</reference>